<dbReference type="Proteomes" id="UP001303236">
    <property type="component" value="Chromosome"/>
</dbReference>
<evidence type="ECO:0008006" key="3">
    <source>
        <dbReference type="Google" id="ProtNLM"/>
    </source>
</evidence>
<evidence type="ECO:0000313" key="2">
    <source>
        <dbReference type="Proteomes" id="UP001303236"/>
    </source>
</evidence>
<protein>
    <recommendedName>
        <fullName evidence="3">ATP-binding protein</fullName>
    </recommendedName>
</protein>
<evidence type="ECO:0000313" key="1">
    <source>
        <dbReference type="EMBL" id="WNF30120.1"/>
    </source>
</evidence>
<proteinExistence type="predicted"/>
<keyword evidence="2" id="KW-1185">Reference proteome</keyword>
<sequence>MTPDAGAPPEWDFAALIDAIGGAAGAAGASRPFVYAPHGNINAGSVHGDQQVHNASAREGRGRRAATVREGPIPEAEVRAAAFGFAEPDWFGPALGKLRPGPLFLVGRPGSGRRTAALNLLRQACGEDAPLRALDGVTELDRWEPTDSSARGYLMDGLFPNRPLGSGVLGHVRSLLEQAEARMVIVLPDDAALLHRLEHDLHIRPTFCEPPPPARVFGSHFEAAVPGQHERERLLAALGHRHELGDLLVPELVPAEVVELVSAIVAADGDPDALGDVRARLSYRAEREVPQLIAELFGDPDALAFLLAACVFEGLDHRIVREEADRLLELSQGRLTAMLPATDAQGAEKAERPNPGFVFRRPLTELLRAVRATRQTREIRTEGAYAHSVEAVTFVRHRQAEAVLRHVWREYGQLSDLLVAWLGEVHRSGELTRPVGEVMGRAASWGGGRRALRHIGALAGAERTTGRLIAAHALGIAAEDPVLAAEVRYRLQQWSVAADFRLRTTVAYTCGAEFGLSRPAVALKLLRTLVLGGPVRDGAGQEAGDRVRMAVRAATLQLFRAGNEERVFGHLLDWLDAEQSDTEQLLVTFGQLLQYPRWFQWHLAEGSHRGRAITDTIHLALNTDVSFDTVCAALLNWSQWGQWDGKLGRAVENLFASLARSLRPGEFRLFVEMEEKGVDGWAGLEIARDALGRWRYGERGGRRGRREHGGHGEPGEAA</sequence>
<name>A0ABY9W2U4_9ACTN</name>
<organism evidence="1 2">
    <name type="scientific">Streptomyces durocortorensis</name>
    <dbReference type="NCBI Taxonomy" id="2811104"/>
    <lineage>
        <taxon>Bacteria</taxon>
        <taxon>Bacillati</taxon>
        <taxon>Actinomycetota</taxon>
        <taxon>Actinomycetes</taxon>
        <taxon>Kitasatosporales</taxon>
        <taxon>Streptomycetaceae</taxon>
        <taxon>Streptomyces</taxon>
    </lineage>
</organism>
<gene>
    <name evidence="1" type="ORF">RI138_26635</name>
</gene>
<reference evidence="1 2" key="1">
    <citation type="submission" date="2023-09" db="EMBL/GenBank/DDBJ databases">
        <title>Genome completion map analysis of the actinomycetes C11-1.</title>
        <authorList>
            <person name="Qin P."/>
            <person name="Guan P."/>
        </authorList>
    </citation>
    <scope>NUCLEOTIDE SEQUENCE [LARGE SCALE GENOMIC DNA]</scope>
    <source>
        <strain evidence="1 2">C11-1</strain>
    </source>
</reference>
<dbReference type="EMBL" id="CP134500">
    <property type="protein sequence ID" value="WNF30120.1"/>
    <property type="molecule type" value="Genomic_DNA"/>
</dbReference>
<accession>A0ABY9W2U4</accession>